<dbReference type="EMBL" id="JAAHBU010000097">
    <property type="protein sequence ID" value="NER63861.1"/>
    <property type="molecule type" value="Genomic_DNA"/>
</dbReference>
<sequence>MRITSLSLLGLCIALAACQHNVPLPAGVPATLDISRTLIAAEHAQWLAPLPLLSTAERLQVGASGVQVIAHDGQLLSELAGRFETLDHRVDERGLLVATLDKQRQQALLARLQGEQWGAALYLPKTRFAIEGLCLYRDSARNDFLFLLGEEGIGEQWLVAEHGRPLSEARRVRALSLPPQSGWCQVDDASDSLYVNE</sequence>
<gene>
    <name evidence="3" type="ORF">G3436_08070</name>
</gene>
<evidence type="ECO:0000259" key="2">
    <source>
        <dbReference type="PROSITE" id="PS51662"/>
    </source>
</evidence>
<name>A0A6B3NS14_9PSED</name>
<evidence type="ECO:0000313" key="4">
    <source>
        <dbReference type="Proteomes" id="UP000482634"/>
    </source>
</evidence>
<evidence type="ECO:0000256" key="1">
    <source>
        <dbReference type="SAM" id="SignalP"/>
    </source>
</evidence>
<dbReference type="PROSITE" id="PS51662">
    <property type="entry name" value="BP_PHYTASE"/>
    <property type="match status" value="1"/>
</dbReference>
<keyword evidence="4" id="KW-1185">Reference proteome</keyword>
<dbReference type="PROSITE" id="PS51257">
    <property type="entry name" value="PROKAR_LIPOPROTEIN"/>
    <property type="match status" value="1"/>
</dbReference>
<dbReference type="InterPro" id="IPR011042">
    <property type="entry name" value="6-blade_b-propeller_TolB-like"/>
</dbReference>
<protein>
    <submittedName>
        <fullName evidence="3">3-phytase</fullName>
    </submittedName>
</protein>
<dbReference type="GO" id="GO:0016158">
    <property type="term" value="F:inositol hexakisphosphate 3-phosphatase activity"/>
    <property type="evidence" value="ECO:0007669"/>
    <property type="project" value="InterPro"/>
</dbReference>
<feature type="chain" id="PRO_5025678412" evidence="1">
    <location>
        <begin position="17"/>
        <end position="197"/>
    </location>
</feature>
<keyword evidence="1" id="KW-0732">Signal</keyword>
<dbReference type="Gene3D" id="2.120.10.30">
    <property type="entry name" value="TolB, C-terminal domain"/>
    <property type="match status" value="1"/>
</dbReference>
<comment type="caution">
    <text evidence="3">The sequence shown here is derived from an EMBL/GenBank/DDBJ whole genome shotgun (WGS) entry which is preliminary data.</text>
</comment>
<evidence type="ECO:0000313" key="3">
    <source>
        <dbReference type="EMBL" id="NER63861.1"/>
    </source>
</evidence>
<proteinExistence type="predicted"/>
<feature type="domain" description="BPP" evidence="2">
    <location>
        <begin position="18"/>
        <end position="197"/>
    </location>
</feature>
<dbReference type="Proteomes" id="UP000482634">
    <property type="component" value="Unassembled WGS sequence"/>
</dbReference>
<dbReference type="InterPro" id="IPR003431">
    <property type="entry name" value="B-propeller_Phytase"/>
</dbReference>
<accession>A0A6B3NS14</accession>
<dbReference type="AlphaFoldDB" id="A0A6B3NS14"/>
<reference evidence="3 4" key="1">
    <citation type="submission" date="2020-02" db="EMBL/GenBank/DDBJ databases">
        <title>Broccoli isolated Pseudomonas sp.</title>
        <authorList>
            <person name="Fujikawa T."/>
            <person name="Sawada H."/>
        </authorList>
    </citation>
    <scope>NUCLEOTIDE SEQUENCE [LARGE SCALE GENOMIC DNA]</scope>
    <source>
        <strain evidence="3 4">MAFF212427</strain>
    </source>
</reference>
<feature type="non-terminal residue" evidence="3">
    <location>
        <position position="197"/>
    </location>
</feature>
<dbReference type="SUPFAM" id="SSF50956">
    <property type="entry name" value="Thermostable phytase (3-phytase)"/>
    <property type="match status" value="1"/>
</dbReference>
<organism evidence="3 4">
    <name type="scientific">Pseudomonas brassicae</name>
    <dbReference type="NCBI Taxonomy" id="2708063"/>
    <lineage>
        <taxon>Bacteria</taxon>
        <taxon>Pseudomonadati</taxon>
        <taxon>Pseudomonadota</taxon>
        <taxon>Gammaproteobacteria</taxon>
        <taxon>Pseudomonadales</taxon>
        <taxon>Pseudomonadaceae</taxon>
        <taxon>Pseudomonas</taxon>
    </lineage>
</organism>
<feature type="signal peptide" evidence="1">
    <location>
        <begin position="1"/>
        <end position="16"/>
    </location>
</feature>